<dbReference type="AlphaFoldDB" id="A0A150KGG1"/>
<sequence>MVIIDKKQLDDAISYAMHSLYLEGFNVTADVEKTCGLY</sequence>
<dbReference type="Proteomes" id="UP000075304">
    <property type="component" value="Unassembled WGS sequence"/>
</dbReference>
<proteinExistence type="predicted"/>
<evidence type="ECO:0000313" key="2">
    <source>
        <dbReference type="Proteomes" id="UP000075304"/>
    </source>
</evidence>
<evidence type="ECO:0000313" key="1">
    <source>
        <dbReference type="EMBL" id="KYC71326.1"/>
    </source>
</evidence>
<protein>
    <submittedName>
        <fullName evidence="1">Uncharacterized protein</fullName>
    </submittedName>
</protein>
<dbReference type="PATRIC" id="fig|1398.25.peg.2120"/>
<name>A0A150KGG1_HEYCO</name>
<organism evidence="1 2">
    <name type="scientific">Heyndrickxia coagulans</name>
    <name type="common">Weizmannia coagulans</name>
    <dbReference type="NCBI Taxonomy" id="1398"/>
    <lineage>
        <taxon>Bacteria</taxon>
        <taxon>Bacillati</taxon>
        <taxon>Bacillota</taxon>
        <taxon>Bacilli</taxon>
        <taxon>Bacillales</taxon>
        <taxon>Bacillaceae</taxon>
        <taxon>Heyndrickxia</taxon>
    </lineage>
</organism>
<accession>A0A150KGG1</accession>
<reference evidence="1 2" key="1">
    <citation type="submission" date="2016-01" db="EMBL/GenBank/DDBJ databases">
        <title>Genome Sequences of Twelve Sporeforming Bacillus Species Isolated from Foods.</title>
        <authorList>
            <person name="Berendsen E.M."/>
            <person name="Wells-Bennik M.H."/>
            <person name="Krawcyk A.O."/>
            <person name="De Jong A."/>
            <person name="Holsappel S."/>
            <person name="Eijlander R.T."/>
            <person name="Kuipers O.P."/>
        </authorList>
    </citation>
    <scope>NUCLEOTIDE SEQUENCE [LARGE SCALE GENOMIC DNA]</scope>
    <source>
        <strain evidence="1 2">B4099</strain>
    </source>
</reference>
<dbReference type="EMBL" id="LQYI01000032">
    <property type="protein sequence ID" value="KYC71326.1"/>
    <property type="molecule type" value="Genomic_DNA"/>
</dbReference>
<comment type="caution">
    <text evidence="1">The sequence shown here is derived from an EMBL/GenBank/DDBJ whole genome shotgun (WGS) entry which is preliminary data.</text>
</comment>
<gene>
    <name evidence="1" type="ORF">B4099_3702</name>
</gene>